<dbReference type="SUPFAM" id="SSF52402">
    <property type="entry name" value="Adenine nucleotide alpha hydrolases-like"/>
    <property type="match status" value="1"/>
</dbReference>
<dbReference type="EMBL" id="DRZI01000318">
    <property type="protein sequence ID" value="HHP82460.1"/>
    <property type="molecule type" value="Genomic_DNA"/>
</dbReference>
<evidence type="ECO:0000256" key="3">
    <source>
        <dbReference type="ARBA" id="ARBA00022723"/>
    </source>
</evidence>
<proteinExistence type="inferred from homology"/>
<evidence type="ECO:0000313" key="13">
    <source>
        <dbReference type="EMBL" id="HHR95374.1"/>
    </source>
</evidence>
<dbReference type="InterPro" id="IPR022926">
    <property type="entry name" value="NH(3)-dep_NAD(+)_synth"/>
</dbReference>
<dbReference type="InterPro" id="IPR014729">
    <property type="entry name" value="Rossmann-like_a/b/a_fold"/>
</dbReference>
<evidence type="ECO:0000256" key="8">
    <source>
        <dbReference type="HAMAP-Rule" id="MF_00193"/>
    </source>
</evidence>
<feature type="binding site" evidence="8">
    <location>
        <position position="173"/>
    </location>
    <ligand>
        <name>ATP</name>
        <dbReference type="ChEBI" id="CHEBI:30616"/>
    </ligand>
</feature>
<feature type="binding site" evidence="8">
    <location>
        <position position="164"/>
    </location>
    <ligand>
        <name>deamido-NAD(+)</name>
        <dbReference type="ChEBI" id="CHEBI:58437"/>
        <note>ligand shared between two neighboring subunits</note>
    </ligand>
</feature>
<keyword evidence="2 8" id="KW-0436">Ligase</keyword>
<reference evidence="13" key="1">
    <citation type="journal article" date="2020" name="mSystems">
        <title>Genome- and Community-Level Interaction Insights into Carbon Utilization and Element Cycling Functions of Hydrothermarchaeota in Hydrothermal Sediment.</title>
        <authorList>
            <person name="Zhou Z."/>
            <person name="Liu Y."/>
            <person name="Xu W."/>
            <person name="Pan J."/>
            <person name="Luo Z.H."/>
            <person name="Li M."/>
        </authorList>
    </citation>
    <scope>NUCLEOTIDE SEQUENCE [LARGE SCALE GENOMIC DNA]</scope>
    <source>
        <strain evidence="13">SpSt-1</strain>
        <strain evidence="12">SpSt-1121</strain>
    </source>
</reference>
<dbReference type="InterPro" id="IPR022310">
    <property type="entry name" value="NAD/GMP_synthase"/>
</dbReference>
<name>A0A7C5YV57_9CREN</name>
<dbReference type="EC" id="6.3.1.5" evidence="8 10"/>
<dbReference type="AlphaFoldDB" id="A0A7C5YV57"/>
<protein>
    <recommendedName>
        <fullName evidence="8 10">NH(3)-dependent NAD(+) synthetase</fullName>
        <ecNumber evidence="8 10">6.3.1.5</ecNumber>
    </recommendedName>
</protein>
<gene>
    <name evidence="8" type="primary">nadE</name>
    <name evidence="13" type="ORF">ENL47_00725</name>
    <name evidence="12" type="ORF">ENM84_07335</name>
</gene>
<dbReference type="PANTHER" id="PTHR23090">
    <property type="entry name" value="NH 3 /GLUTAMINE-DEPENDENT NAD + SYNTHETASE"/>
    <property type="match status" value="1"/>
</dbReference>
<dbReference type="PANTHER" id="PTHR23090:SF9">
    <property type="entry name" value="GLUTAMINE-DEPENDENT NAD(+) SYNTHETASE"/>
    <property type="match status" value="1"/>
</dbReference>
<dbReference type="Pfam" id="PF02540">
    <property type="entry name" value="NAD_synthase"/>
    <property type="match status" value="1"/>
</dbReference>
<dbReference type="NCBIfam" id="NF010587">
    <property type="entry name" value="PRK13980.1"/>
    <property type="match status" value="1"/>
</dbReference>
<feature type="binding site" description="in other chain" evidence="8">
    <location>
        <begin position="255"/>
        <end position="256"/>
    </location>
    <ligand>
        <name>deamido-NAD(+)</name>
        <dbReference type="ChEBI" id="CHEBI:58437"/>
        <note>ligand shared between two neighboring subunits</note>
    </ligand>
</feature>
<keyword evidence="5 8" id="KW-0067">ATP-binding</keyword>
<evidence type="ECO:0000256" key="1">
    <source>
        <dbReference type="ARBA" id="ARBA00005859"/>
    </source>
</evidence>
<keyword evidence="7 8" id="KW-0520">NAD</keyword>
<dbReference type="GO" id="GO:0004359">
    <property type="term" value="F:glutaminase activity"/>
    <property type="evidence" value="ECO:0007669"/>
    <property type="project" value="InterPro"/>
</dbReference>
<keyword evidence="3 8" id="KW-0479">Metal-binding</keyword>
<feature type="binding site" description="in other chain" evidence="8">
    <location>
        <position position="157"/>
    </location>
    <ligand>
        <name>deamido-NAD(+)</name>
        <dbReference type="ChEBI" id="CHEBI:58437"/>
        <note>ligand shared between two neighboring subunits</note>
    </ligand>
</feature>
<evidence type="ECO:0000259" key="11">
    <source>
        <dbReference type="Pfam" id="PF02540"/>
    </source>
</evidence>
<dbReference type="CDD" id="cd00553">
    <property type="entry name" value="NAD_synthase"/>
    <property type="match status" value="1"/>
</dbReference>
<evidence type="ECO:0000256" key="5">
    <source>
        <dbReference type="ARBA" id="ARBA00022840"/>
    </source>
</evidence>
<dbReference type="GO" id="GO:0005524">
    <property type="term" value="F:ATP binding"/>
    <property type="evidence" value="ECO:0007669"/>
    <property type="project" value="UniProtKB-UniRule"/>
</dbReference>
<feature type="binding site" evidence="8">
    <location>
        <position position="149"/>
    </location>
    <ligand>
        <name>Mg(2+)</name>
        <dbReference type="ChEBI" id="CHEBI:18420"/>
    </ligand>
</feature>
<evidence type="ECO:0000256" key="4">
    <source>
        <dbReference type="ARBA" id="ARBA00022741"/>
    </source>
</evidence>
<comment type="function">
    <text evidence="8">Catalyzes the ATP-dependent amidation of deamido-NAD to form NAD. Uses ammonia as a nitrogen source.</text>
</comment>
<dbReference type="Gene3D" id="3.40.50.620">
    <property type="entry name" value="HUPs"/>
    <property type="match status" value="1"/>
</dbReference>
<feature type="binding site" evidence="8">
    <location>
        <position position="44"/>
    </location>
    <ligand>
        <name>Mg(2+)</name>
        <dbReference type="ChEBI" id="CHEBI:18420"/>
    </ligand>
</feature>
<dbReference type="GO" id="GO:0005737">
    <property type="term" value="C:cytoplasm"/>
    <property type="evidence" value="ECO:0007669"/>
    <property type="project" value="InterPro"/>
</dbReference>
<feature type="binding site" description="in other chain" evidence="8">
    <location>
        <position position="124"/>
    </location>
    <ligand>
        <name>deamido-NAD(+)</name>
        <dbReference type="ChEBI" id="CHEBI:58437"/>
        <note>ligand shared between two neighboring subunits</note>
    </ligand>
</feature>
<comment type="subunit">
    <text evidence="8">Homodimer.</text>
</comment>
<feature type="domain" description="NAD/GMP synthase" evidence="11">
    <location>
        <begin position="16"/>
        <end position="260"/>
    </location>
</feature>
<feature type="binding site" evidence="8">
    <location>
        <position position="195"/>
    </location>
    <ligand>
        <name>ATP</name>
        <dbReference type="ChEBI" id="CHEBI:30616"/>
    </ligand>
</feature>
<feature type="binding site" evidence="8">
    <location>
        <position position="144"/>
    </location>
    <ligand>
        <name>ATP</name>
        <dbReference type="ChEBI" id="CHEBI:30616"/>
    </ligand>
</feature>
<keyword evidence="4 8" id="KW-0547">Nucleotide-binding</keyword>
<organism evidence="13">
    <name type="scientific">Ignisphaera aggregans</name>
    <dbReference type="NCBI Taxonomy" id="334771"/>
    <lineage>
        <taxon>Archaea</taxon>
        <taxon>Thermoproteota</taxon>
        <taxon>Thermoprotei</taxon>
        <taxon>Desulfurococcales</taxon>
        <taxon>Desulfurococcaceae</taxon>
        <taxon>Ignisphaera</taxon>
    </lineage>
</organism>
<dbReference type="InterPro" id="IPR003694">
    <property type="entry name" value="NAD_synthase"/>
</dbReference>
<evidence type="ECO:0000256" key="10">
    <source>
        <dbReference type="RuleBase" id="RU003812"/>
    </source>
</evidence>
<comment type="pathway">
    <text evidence="8">Cofactor biosynthesis; NAD(+) biosynthesis; NAD(+) from deamido-NAD(+) (ammonia route): step 1/1.</text>
</comment>
<evidence type="ECO:0000256" key="2">
    <source>
        <dbReference type="ARBA" id="ARBA00022598"/>
    </source>
</evidence>
<accession>A0A7C5YV57</accession>
<evidence type="ECO:0000256" key="9">
    <source>
        <dbReference type="RuleBase" id="RU003811"/>
    </source>
</evidence>
<evidence type="ECO:0000256" key="6">
    <source>
        <dbReference type="ARBA" id="ARBA00022842"/>
    </source>
</evidence>
<comment type="similarity">
    <text evidence="1 8 9">Belongs to the NAD synthetase family.</text>
</comment>
<evidence type="ECO:0000256" key="7">
    <source>
        <dbReference type="ARBA" id="ARBA00023027"/>
    </source>
</evidence>
<dbReference type="UniPathway" id="UPA00253">
    <property type="reaction ID" value="UER00333"/>
</dbReference>
<feature type="binding site" evidence="8">
    <location>
        <begin position="38"/>
        <end position="45"/>
    </location>
    <ligand>
        <name>ATP</name>
        <dbReference type="ChEBI" id="CHEBI:30616"/>
    </ligand>
</feature>
<dbReference type="GO" id="GO:0003952">
    <property type="term" value="F:NAD+ synthase (glutamine-hydrolyzing) activity"/>
    <property type="evidence" value="ECO:0007669"/>
    <property type="project" value="InterPro"/>
</dbReference>
<dbReference type="HAMAP" id="MF_00193">
    <property type="entry name" value="NadE_ammonia_dep"/>
    <property type="match status" value="1"/>
</dbReference>
<sequence length="285" mass="32605">MDRPRIVPMLDYGYVVKRISQFLEEMLAKTNMNGYVIGLSGGIDSTTNLYLATKALGKERVKALIMPDSEVTPKEDIEDAVSIAKILDVEYYLFDISEIIKSFSKTLPFFDANHNISIGNLRARVRMVSLYYFANRFNLLVIGTSNKSEILLGYFTKYGDGGADVLPLGDLYKTQVRDLAKFLGVPEKIISKPSSPRLWKNQLTENELGLKYEVIDSILYLYIDKKMDIKNIALSLNISIDSVINIIKRIHKNEHKRRPPIIPRLTTTNIYYDLKLPIHVDEEEY</sequence>
<keyword evidence="6 8" id="KW-0460">Magnesium</keyword>
<comment type="caution">
    <text evidence="13">The sequence shown here is derived from an EMBL/GenBank/DDBJ whole genome shotgun (WGS) entry which is preliminary data.</text>
</comment>
<dbReference type="GO" id="GO:0009435">
    <property type="term" value="P:NAD+ biosynthetic process"/>
    <property type="evidence" value="ECO:0007669"/>
    <property type="project" value="UniProtKB-UniRule"/>
</dbReference>
<dbReference type="GO" id="GO:0046872">
    <property type="term" value="F:metal ion binding"/>
    <property type="evidence" value="ECO:0007669"/>
    <property type="project" value="UniProtKB-KW"/>
</dbReference>
<dbReference type="EMBL" id="DRUB01000018">
    <property type="protein sequence ID" value="HHR95374.1"/>
    <property type="molecule type" value="Genomic_DNA"/>
</dbReference>
<evidence type="ECO:0000313" key="12">
    <source>
        <dbReference type="EMBL" id="HHP82460.1"/>
    </source>
</evidence>
<dbReference type="NCBIfam" id="TIGR00552">
    <property type="entry name" value="nadE"/>
    <property type="match status" value="1"/>
</dbReference>
<dbReference type="FunFam" id="3.40.50.620:FF:000106">
    <property type="entry name" value="Glutamine-dependent NAD(+) synthetase"/>
    <property type="match status" value="1"/>
</dbReference>
<dbReference type="GO" id="GO:0008795">
    <property type="term" value="F:NAD+ synthase activity"/>
    <property type="evidence" value="ECO:0007669"/>
    <property type="project" value="UniProtKB-UniRule"/>
</dbReference>
<comment type="catalytic activity">
    <reaction evidence="8 10">
        <text>deamido-NAD(+) + NH4(+) + ATP = AMP + diphosphate + NAD(+) + H(+)</text>
        <dbReference type="Rhea" id="RHEA:21188"/>
        <dbReference type="ChEBI" id="CHEBI:15378"/>
        <dbReference type="ChEBI" id="CHEBI:28938"/>
        <dbReference type="ChEBI" id="CHEBI:30616"/>
        <dbReference type="ChEBI" id="CHEBI:33019"/>
        <dbReference type="ChEBI" id="CHEBI:57540"/>
        <dbReference type="ChEBI" id="CHEBI:58437"/>
        <dbReference type="ChEBI" id="CHEBI:456215"/>
        <dbReference type="EC" id="6.3.1.5"/>
    </reaction>
</comment>